<keyword evidence="3" id="KW-1185">Reference proteome</keyword>
<accession>A0ABW7ZAI9</accession>
<reference evidence="2 3" key="1">
    <citation type="submission" date="2024-10" db="EMBL/GenBank/DDBJ databases">
        <title>The Natural Products Discovery Center: Release of the First 8490 Sequenced Strains for Exploring Actinobacteria Biosynthetic Diversity.</title>
        <authorList>
            <person name="Kalkreuter E."/>
            <person name="Kautsar S.A."/>
            <person name="Yang D."/>
            <person name="Bader C.D."/>
            <person name="Teijaro C.N."/>
            <person name="Fluegel L."/>
            <person name="Davis C.M."/>
            <person name="Simpson J.R."/>
            <person name="Lauterbach L."/>
            <person name="Steele A.D."/>
            <person name="Gui C."/>
            <person name="Meng S."/>
            <person name="Li G."/>
            <person name="Viehrig K."/>
            <person name="Ye F."/>
            <person name="Su P."/>
            <person name="Kiefer A.F."/>
            <person name="Nichols A."/>
            <person name="Cepeda A.J."/>
            <person name="Yan W."/>
            <person name="Fan B."/>
            <person name="Jiang Y."/>
            <person name="Adhikari A."/>
            <person name="Zheng C.-J."/>
            <person name="Schuster L."/>
            <person name="Cowan T.M."/>
            <person name="Smanski M.J."/>
            <person name="Chevrette M.G."/>
            <person name="De Carvalho L.P.S."/>
            <person name="Shen B."/>
        </authorList>
    </citation>
    <scope>NUCLEOTIDE SEQUENCE [LARGE SCALE GENOMIC DNA]</scope>
    <source>
        <strain evidence="2 3">NPDC050545</strain>
    </source>
</reference>
<sequence length="66" mass="6980">MPRRHRPAPTRAHDRMCACVLASLVVLAALGGIAGMPGIAVLAVLLAVITGIDMFLVVHRQIKGRP</sequence>
<dbReference type="EMBL" id="JBITGY010000016">
    <property type="protein sequence ID" value="MFI6504917.1"/>
    <property type="molecule type" value="Genomic_DNA"/>
</dbReference>
<dbReference type="Proteomes" id="UP001612741">
    <property type="component" value="Unassembled WGS sequence"/>
</dbReference>
<evidence type="ECO:0000256" key="1">
    <source>
        <dbReference type="SAM" id="Phobius"/>
    </source>
</evidence>
<keyword evidence="1" id="KW-0812">Transmembrane</keyword>
<feature type="transmembrane region" description="Helical" evidence="1">
    <location>
        <begin position="41"/>
        <end position="58"/>
    </location>
</feature>
<keyword evidence="1" id="KW-1133">Transmembrane helix</keyword>
<dbReference type="RefSeq" id="WP_397090868.1">
    <property type="nucleotide sequence ID" value="NZ_JBITGY010000016.1"/>
</dbReference>
<evidence type="ECO:0000313" key="2">
    <source>
        <dbReference type="EMBL" id="MFI6504917.1"/>
    </source>
</evidence>
<gene>
    <name evidence="2" type="ORF">ACIBG2_46555</name>
</gene>
<keyword evidence="1" id="KW-0472">Membrane</keyword>
<proteinExistence type="predicted"/>
<evidence type="ECO:0008006" key="4">
    <source>
        <dbReference type="Google" id="ProtNLM"/>
    </source>
</evidence>
<comment type="caution">
    <text evidence="2">The sequence shown here is derived from an EMBL/GenBank/DDBJ whole genome shotgun (WGS) entry which is preliminary data.</text>
</comment>
<protein>
    <recommendedName>
        <fullName evidence="4">DUF3040 domain-containing protein</fullName>
    </recommendedName>
</protein>
<organism evidence="2 3">
    <name type="scientific">Nonomuraea typhae</name>
    <dbReference type="NCBI Taxonomy" id="2603600"/>
    <lineage>
        <taxon>Bacteria</taxon>
        <taxon>Bacillati</taxon>
        <taxon>Actinomycetota</taxon>
        <taxon>Actinomycetes</taxon>
        <taxon>Streptosporangiales</taxon>
        <taxon>Streptosporangiaceae</taxon>
        <taxon>Nonomuraea</taxon>
    </lineage>
</organism>
<name>A0ABW7ZAI9_9ACTN</name>
<evidence type="ECO:0000313" key="3">
    <source>
        <dbReference type="Proteomes" id="UP001612741"/>
    </source>
</evidence>